<proteinExistence type="predicted"/>
<evidence type="ECO:0000256" key="5">
    <source>
        <dbReference type="ARBA" id="ARBA00022825"/>
    </source>
</evidence>
<comment type="subcellular location">
    <subcellularLocation>
        <location evidence="1">Secreted</location>
    </subcellularLocation>
</comment>
<dbReference type="InterPro" id="IPR050127">
    <property type="entry name" value="Serine_Proteases_S1"/>
</dbReference>
<keyword evidence="2" id="KW-0964">Secreted</keyword>
<accession>A0A9D4M789</accession>
<dbReference type="GO" id="GO:0005615">
    <property type="term" value="C:extracellular space"/>
    <property type="evidence" value="ECO:0007669"/>
    <property type="project" value="TreeGrafter"/>
</dbReference>
<evidence type="ECO:0000313" key="7">
    <source>
        <dbReference type="EMBL" id="KAH3872197.1"/>
    </source>
</evidence>
<keyword evidence="8" id="KW-1185">Reference proteome</keyword>
<dbReference type="InterPro" id="IPR001254">
    <property type="entry name" value="Trypsin_dom"/>
</dbReference>
<dbReference type="GO" id="GO:0004252">
    <property type="term" value="F:serine-type endopeptidase activity"/>
    <property type="evidence" value="ECO:0007669"/>
    <property type="project" value="InterPro"/>
</dbReference>
<name>A0A9D4M789_DREPO</name>
<comment type="caution">
    <text evidence="7">The sequence shown here is derived from an EMBL/GenBank/DDBJ whole genome shotgun (WGS) entry which is preliminary data.</text>
</comment>
<keyword evidence="3" id="KW-0645">Protease</keyword>
<evidence type="ECO:0000256" key="4">
    <source>
        <dbReference type="ARBA" id="ARBA00022801"/>
    </source>
</evidence>
<organism evidence="7 8">
    <name type="scientific">Dreissena polymorpha</name>
    <name type="common">Zebra mussel</name>
    <name type="synonym">Mytilus polymorpha</name>
    <dbReference type="NCBI Taxonomy" id="45954"/>
    <lineage>
        <taxon>Eukaryota</taxon>
        <taxon>Metazoa</taxon>
        <taxon>Spiralia</taxon>
        <taxon>Lophotrochozoa</taxon>
        <taxon>Mollusca</taxon>
        <taxon>Bivalvia</taxon>
        <taxon>Autobranchia</taxon>
        <taxon>Heteroconchia</taxon>
        <taxon>Euheterodonta</taxon>
        <taxon>Imparidentia</taxon>
        <taxon>Neoheterodontei</taxon>
        <taxon>Myida</taxon>
        <taxon>Dreissenoidea</taxon>
        <taxon>Dreissenidae</taxon>
        <taxon>Dreissena</taxon>
    </lineage>
</organism>
<evidence type="ECO:0000259" key="6">
    <source>
        <dbReference type="PROSITE" id="PS50240"/>
    </source>
</evidence>
<reference evidence="7" key="2">
    <citation type="submission" date="2020-11" db="EMBL/GenBank/DDBJ databases">
        <authorList>
            <person name="McCartney M.A."/>
            <person name="Auch B."/>
            <person name="Kono T."/>
            <person name="Mallez S."/>
            <person name="Becker A."/>
            <person name="Gohl D.M."/>
            <person name="Silverstein K.A.T."/>
            <person name="Koren S."/>
            <person name="Bechman K.B."/>
            <person name="Herman A."/>
            <person name="Abrahante J.E."/>
            <person name="Garbe J."/>
        </authorList>
    </citation>
    <scope>NUCLEOTIDE SEQUENCE</scope>
    <source>
        <strain evidence="7">Duluth1</strain>
        <tissue evidence="7">Whole animal</tissue>
    </source>
</reference>
<evidence type="ECO:0000256" key="2">
    <source>
        <dbReference type="ARBA" id="ARBA00022525"/>
    </source>
</evidence>
<dbReference type="SUPFAM" id="SSF50494">
    <property type="entry name" value="Trypsin-like serine proteases"/>
    <property type="match status" value="1"/>
</dbReference>
<dbReference type="PANTHER" id="PTHR24264:SF65">
    <property type="entry name" value="SRCR DOMAIN-CONTAINING PROTEIN"/>
    <property type="match status" value="1"/>
</dbReference>
<dbReference type="PROSITE" id="PS50240">
    <property type="entry name" value="TRYPSIN_DOM"/>
    <property type="match status" value="1"/>
</dbReference>
<feature type="domain" description="Peptidase S1" evidence="6">
    <location>
        <begin position="23"/>
        <end position="80"/>
    </location>
</feature>
<protein>
    <recommendedName>
        <fullName evidence="6">Peptidase S1 domain-containing protein</fullName>
    </recommendedName>
</protein>
<dbReference type="PANTHER" id="PTHR24264">
    <property type="entry name" value="TRYPSIN-RELATED"/>
    <property type="match status" value="1"/>
</dbReference>
<dbReference type="Gene3D" id="2.40.10.10">
    <property type="entry name" value="Trypsin-like serine proteases"/>
    <property type="match status" value="1"/>
</dbReference>
<dbReference type="AlphaFoldDB" id="A0A9D4M789"/>
<evidence type="ECO:0000313" key="8">
    <source>
        <dbReference type="Proteomes" id="UP000828390"/>
    </source>
</evidence>
<dbReference type="GO" id="GO:0006508">
    <property type="term" value="P:proteolysis"/>
    <property type="evidence" value="ECO:0007669"/>
    <property type="project" value="UniProtKB-KW"/>
</dbReference>
<evidence type="ECO:0000256" key="3">
    <source>
        <dbReference type="ARBA" id="ARBA00022670"/>
    </source>
</evidence>
<evidence type="ECO:0000256" key="1">
    <source>
        <dbReference type="ARBA" id="ARBA00004613"/>
    </source>
</evidence>
<dbReference type="InterPro" id="IPR043504">
    <property type="entry name" value="Peptidase_S1_PA_chymotrypsin"/>
</dbReference>
<keyword evidence="5" id="KW-0720">Serine protease</keyword>
<gene>
    <name evidence="7" type="ORF">DPMN_035412</name>
</gene>
<sequence>MLRMNLRASLDVLQNILVSRYFDVLFFKGDSGGPLVCNKRGVWELAGITSWVDGECSKPMSPGVYTCVTSYLTWIQQHMNAQRVIVGRVWQNN</sequence>
<dbReference type="EMBL" id="JAIWYP010000002">
    <property type="protein sequence ID" value="KAH3872197.1"/>
    <property type="molecule type" value="Genomic_DNA"/>
</dbReference>
<dbReference type="Pfam" id="PF00089">
    <property type="entry name" value="Trypsin"/>
    <property type="match status" value="1"/>
</dbReference>
<dbReference type="InterPro" id="IPR009003">
    <property type="entry name" value="Peptidase_S1_PA"/>
</dbReference>
<reference evidence="7" key="1">
    <citation type="journal article" date="2019" name="bioRxiv">
        <title>The Genome of the Zebra Mussel, Dreissena polymorpha: A Resource for Invasive Species Research.</title>
        <authorList>
            <person name="McCartney M.A."/>
            <person name="Auch B."/>
            <person name="Kono T."/>
            <person name="Mallez S."/>
            <person name="Zhang Y."/>
            <person name="Obille A."/>
            <person name="Becker A."/>
            <person name="Abrahante J.E."/>
            <person name="Garbe J."/>
            <person name="Badalamenti J.P."/>
            <person name="Herman A."/>
            <person name="Mangelson H."/>
            <person name="Liachko I."/>
            <person name="Sullivan S."/>
            <person name="Sone E.D."/>
            <person name="Koren S."/>
            <person name="Silverstein K.A.T."/>
            <person name="Beckman K.B."/>
            <person name="Gohl D.M."/>
        </authorList>
    </citation>
    <scope>NUCLEOTIDE SEQUENCE</scope>
    <source>
        <strain evidence="7">Duluth1</strain>
        <tissue evidence="7">Whole animal</tissue>
    </source>
</reference>
<keyword evidence="4" id="KW-0378">Hydrolase</keyword>
<dbReference type="Proteomes" id="UP000828390">
    <property type="component" value="Unassembled WGS sequence"/>
</dbReference>